<accession>A0AAC8UVD5</accession>
<keyword evidence="1" id="KW-1133">Transmembrane helix</keyword>
<keyword evidence="1" id="KW-0812">Transmembrane</keyword>
<dbReference type="RefSeq" id="WP_048732902.1">
    <property type="nucleotide sequence ID" value="NZ_CP012033.1"/>
</dbReference>
<evidence type="ECO:0000313" key="2">
    <source>
        <dbReference type="EMBL" id="AKP64114.1"/>
    </source>
</evidence>
<dbReference type="KEGG" id="lko:ABN16_03265"/>
<dbReference type="AlphaFoldDB" id="A0AAC8UVD5"/>
<keyword evidence="1" id="KW-0472">Membrane</keyword>
<feature type="transmembrane region" description="Helical" evidence="1">
    <location>
        <begin position="30"/>
        <end position="48"/>
    </location>
</feature>
<feature type="transmembrane region" description="Helical" evidence="1">
    <location>
        <begin position="7"/>
        <end position="24"/>
    </location>
</feature>
<feature type="transmembrane region" description="Helical" evidence="1">
    <location>
        <begin position="85"/>
        <end position="105"/>
    </location>
</feature>
<dbReference type="Proteomes" id="UP000036000">
    <property type="component" value="Chromosome"/>
</dbReference>
<evidence type="ECO:0000313" key="3">
    <source>
        <dbReference type="Proteomes" id="UP000036000"/>
    </source>
</evidence>
<gene>
    <name evidence="2" type="ORF">ABN16_03265</name>
</gene>
<protein>
    <submittedName>
        <fullName evidence="2">Uncharacterized protein</fullName>
    </submittedName>
</protein>
<keyword evidence="3" id="KW-1185">Reference proteome</keyword>
<reference evidence="2 3" key="1">
    <citation type="submission" date="2015-07" db="EMBL/GenBank/DDBJ databases">
        <title>Lactobacillus korensis/26-25/ whole genome sequencing.</title>
        <authorList>
            <person name="Kim M.K."/>
            <person name="Im W.-T."/>
            <person name="Srinivasan S."/>
            <person name="Lee J.-J."/>
        </authorList>
    </citation>
    <scope>NUCLEOTIDE SEQUENCE [LARGE SCALE GENOMIC DNA]</scope>
    <source>
        <strain evidence="2 3">26-25</strain>
    </source>
</reference>
<evidence type="ECO:0000256" key="1">
    <source>
        <dbReference type="SAM" id="Phobius"/>
    </source>
</evidence>
<feature type="transmembrane region" description="Helical" evidence="1">
    <location>
        <begin position="60"/>
        <end position="79"/>
    </location>
</feature>
<proteinExistence type="predicted"/>
<dbReference type="EMBL" id="CP012033">
    <property type="protein sequence ID" value="AKP64114.1"/>
    <property type="molecule type" value="Genomic_DNA"/>
</dbReference>
<organism evidence="2 3">
    <name type="scientific">Levilactobacillus koreensis</name>
    <dbReference type="NCBI Taxonomy" id="637971"/>
    <lineage>
        <taxon>Bacteria</taxon>
        <taxon>Bacillati</taxon>
        <taxon>Bacillota</taxon>
        <taxon>Bacilli</taxon>
        <taxon>Lactobacillales</taxon>
        <taxon>Lactobacillaceae</taxon>
        <taxon>Levilactobacillus</taxon>
    </lineage>
</organism>
<name>A0AAC8UVD5_9LACO</name>
<sequence length="115" mass="13587">MAKWWLLVRTGLLMVYLLWLRWVFSTGAYRGLLSWIGILLLVAVWVGDRRYLHHRYTASSWLWFGLADTALAVLTQFALNLLFGFVWYQPIILVLFVMGHGYYIYRLGQQVTKSR</sequence>